<proteinExistence type="predicted"/>
<dbReference type="RefSeq" id="WP_187948975.1">
    <property type="nucleotide sequence ID" value="NZ_WNJQ01000007.1"/>
</dbReference>
<reference evidence="1 2" key="1">
    <citation type="journal article" date="2020" name="Microorganisms">
        <title>New Insight into Antimicrobial Compounds from Food and Marine-Sourced Carnobacterium Species through Phenotype and Genome Analyses.</title>
        <authorList>
            <person name="Begrem S."/>
            <person name="Ivaniuk F."/>
            <person name="Gigout-Chevalier F."/>
            <person name="Kolypczuk L."/>
            <person name="Bonnetot S."/>
            <person name="Leroi F."/>
            <person name="Grovel O."/>
            <person name="Delbarre-Ladrat C."/>
            <person name="Passerini D."/>
        </authorList>
    </citation>
    <scope>NUCLEOTIDE SEQUENCE [LARGE SCALE GENOMIC DNA]</scope>
    <source>
        <strain evidence="1 2">MIP2551</strain>
    </source>
</reference>
<name>A0ABR7TD20_9LACT</name>
<gene>
    <name evidence="1" type="ORF">GLO26_08580</name>
</gene>
<dbReference type="Proteomes" id="UP000638836">
    <property type="component" value="Unassembled WGS sequence"/>
</dbReference>
<dbReference type="EMBL" id="WNJQ01000007">
    <property type="protein sequence ID" value="MBC9825871.1"/>
    <property type="molecule type" value="Genomic_DNA"/>
</dbReference>
<sequence>MKKESASRRKKLPLLLGALLIISVAAYGTRAYFSDSAQMQGNIELSLGDVDITTTDESGWTYQPVSVSTTKPEQNLNLSSGTKIGEIIPNGTKLTNVRPGDSFTKKYTIKNNGSLDVKLDLVAKKQNHKITAKEYPYGAYTITIDDILGTDTVLIPKDTKDINITIAVKEDIDNSTYNVKDTPEKTVANFLNEFLTVEAVQSNVK</sequence>
<keyword evidence="2" id="KW-1185">Reference proteome</keyword>
<evidence type="ECO:0000313" key="1">
    <source>
        <dbReference type="EMBL" id="MBC9825871.1"/>
    </source>
</evidence>
<accession>A0ABR7TD20</accession>
<protein>
    <recommendedName>
        <fullName evidence="3">Camelysin metallo-endopeptidase</fullName>
    </recommendedName>
</protein>
<evidence type="ECO:0000313" key="2">
    <source>
        <dbReference type="Proteomes" id="UP000638836"/>
    </source>
</evidence>
<organism evidence="1 2">
    <name type="scientific">Carnobacterium inhibens</name>
    <dbReference type="NCBI Taxonomy" id="147709"/>
    <lineage>
        <taxon>Bacteria</taxon>
        <taxon>Bacillati</taxon>
        <taxon>Bacillota</taxon>
        <taxon>Bacilli</taxon>
        <taxon>Lactobacillales</taxon>
        <taxon>Carnobacteriaceae</taxon>
        <taxon>Carnobacterium</taxon>
    </lineage>
</organism>
<evidence type="ECO:0008006" key="3">
    <source>
        <dbReference type="Google" id="ProtNLM"/>
    </source>
</evidence>
<comment type="caution">
    <text evidence="1">The sequence shown here is derived from an EMBL/GenBank/DDBJ whole genome shotgun (WGS) entry which is preliminary data.</text>
</comment>